<dbReference type="InterPro" id="IPR019414">
    <property type="entry name" value="Rtp1_C2"/>
</dbReference>
<proteinExistence type="inferred from homology"/>
<reference evidence="4" key="1">
    <citation type="submission" date="2021-08" db="EMBL/GenBank/DDBJ databases">
        <title>Chromosome-Level Trichoderma cornu-damae using Hi-C Data.</title>
        <authorList>
            <person name="Kim C.S."/>
        </authorList>
    </citation>
    <scope>NUCLEOTIDE SEQUENCE</scope>
    <source>
        <strain evidence="4">KA19-0412C</strain>
    </source>
</reference>
<dbReference type="Proteomes" id="UP000827724">
    <property type="component" value="Unassembled WGS sequence"/>
</dbReference>
<dbReference type="EMBL" id="JAIWOZ010000004">
    <property type="protein sequence ID" value="KAH6606725.1"/>
    <property type="molecule type" value="Genomic_DNA"/>
</dbReference>
<organism evidence="4 5">
    <name type="scientific">Trichoderma cornu-damae</name>
    <dbReference type="NCBI Taxonomy" id="654480"/>
    <lineage>
        <taxon>Eukaryota</taxon>
        <taxon>Fungi</taxon>
        <taxon>Dikarya</taxon>
        <taxon>Ascomycota</taxon>
        <taxon>Pezizomycotina</taxon>
        <taxon>Sordariomycetes</taxon>
        <taxon>Hypocreomycetidae</taxon>
        <taxon>Hypocreales</taxon>
        <taxon>Hypocreaceae</taxon>
        <taxon>Trichoderma</taxon>
    </lineage>
</organism>
<dbReference type="InterPro" id="IPR016024">
    <property type="entry name" value="ARM-type_fold"/>
</dbReference>
<keyword evidence="5" id="KW-1185">Reference proteome</keyword>
<evidence type="ECO:0000313" key="5">
    <source>
        <dbReference type="Proteomes" id="UP000827724"/>
    </source>
</evidence>
<dbReference type="GO" id="GO:0009306">
    <property type="term" value="P:protein secretion"/>
    <property type="evidence" value="ECO:0007669"/>
    <property type="project" value="TreeGrafter"/>
</dbReference>
<gene>
    <name evidence="4" type="ORF">Trco_005878</name>
</gene>
<accession>A0A9P8QI15</accession>
<dbReference type="SUPFAM" id="SSF48371">
    <property type="entry name" value="ARM repeat"/>
    <property type="match status" value="1"/>
</dbReference>
<feature type="domain" description="RNA polymerase II assembly factor Rtp1 C-terminal" evidence="2">
    <location>
        <begin position="832"/>
        <end position="864"/>
    </location>
</feature>
<dbReference type="PANTHER" id="PTHR20959:SF1">
    <property type="entry name" value="TRANSPORT AND GOLGI ORGANIZATION PROTEIN 6 HOMOLOG"/>
    <property type="match status" value="1"/>
</dbReference>
<dbReference type="Pfam" id="PF10304">
    <property type="entry name" value="RTP1_C2"/>
    <property type="match status" value="1"/>
</dbReference>
<dbReference type="InterPro" id="IPR039600">
    <property type="entry name" value="TANGO6/Rtp1"/>
</dbReference>
<dbReference type="Pfam" id="PF10363">
    <property type="entry name" value="RTP1_C1"/>
    <property type="match status" value="1"/>
</dbReference>
<dbReference type="InterPro" id="IPR019451">
    <property type="entry name" value="Rtp1_C1"/>
</dbReference>
<comment type="similarity">
    <text evidence="1">Belongs to the Tango6 family.</text>
</comment>
<dbReference type="PANTHER" id="PTHR20959">
    <property type="entry name" value="TRANSPORT AND GOLGI ORGANIZATION PROTEIN 6 FAMILY MEMBER"/>
    <property type="match status" value="1"/>
</dbReference>
<dbReference type="AlphaFoldDB" id="A0A9P8QI15"/>
<evidence type="ECO:0000256" key="1">
    <source>
        <dbReference type="ARBA" id="ARBA00005724"/>
    </source>
</evidence>
<sequence>MADSVNAQQAQPKITQEIVDAAKKAFNPSAAADGREQGLREYNELVDRTQTWILMHVLNALIKPNVLPPWLREPLIKSLTLLPLRSDGVRATMEFVFAVHPSNTGKPADDGGGPGKQGAAITHEAVAVATKLLSSVPASLGAQQWFDGISGQLFALFDGEAGPDVAKIAAQIVGFGVLGKKQFGAPGAAGWNAFVQPLVEAINPSLKTSKLDAFSPGLEVTDEIVELGREKILVAASDLELSLKRLELLVMSNPSPGLCKRLLKPVRLQLWALASWASPSQDTDERFCRPARILMQTHLRLFGDVDNIIPFIRNIQCKGCLYHSEALEWRYRLRSGEGIEATRRLPSAEQKQGADLDWGEIESKSTTLVDFVSSVCTTEEVSSVFLHLLRRWIQSAGKQRGSTIQVIAQDEEADSAIQDLIDVTLLQKFMDKAPEKLISHFDQLLELISHVLRADDAHAPLGDDIVGVVLSLLNLVITAPTFQKSDISPAELKVVEDALARIGDQDRGEASTTAKNLTMLLKYRDEVEKPEGKTAAPTARQIEDRKTYNLAMSYITGDADNPPPVVSEGLDLLSSLIMAESPILDISTVTALMSNLLKENEDFINLRVIKIFTLLSNKHPNSTMQELLEHYLDAREKSSTDVRLRFGEAILQVIERLGETFTGEAARNAGESMLSIAGRRGYRPKTMAKQAREERLNELKRNKAEARGDAGDDVGMADGEEEEMPEEMANNEMLAQIVQGWESRRGSEDVRMRTSALSIFGNAVETNIIGMGPTLVSAGVDLSIKVLAMEPELEKGILRRAAILVILSFVRALEKAKESGQRLGFGLTDQSREDIQRTLSYLAATDNDGLVQQHARDVVESLENWAVASLLPSQAEAEARAAPGLTRLAGLHVNPEGTLVDASGRPRPRIEEVE</sequence>
<evidence type="ECO:0000313" key="4">
    <source>
        <dbReference type="EMBL" id="KAH6606725.1"/>
    </source>
</evidence>
<name>A0A9P8QI15_9HYPO</name>
<evidence type="ECO:0008006" key="6">
    <source>
        <dbReference type="Google" id="ProtNLM"/>
    </source>
</evidence>
<evidence type="ECO:0000259" key="2">
    <source>
        <dbReference type="Pfam" id="PF10304"/>
    </source>
</evidence>
<comment type="caution">
    <text evidence="4">The sequence shown here is derived from an EMBL/GenBank/DDBJ whole genome shotgun (WGS) entry which is preliminary data.</text>
</comment>
<dbReference type="OrthoDB" id="39591at2759"/>
<protein>
    <recommendedName>
        <fullName evidence="6">Protein required for cell viability</fullName>
    </recommendedName>
</protein>
<evidence type="ECO:0000259" key="3">
    <source>
        <dbReference type="Pfam" id="PF10363"/>
    </source>
</evidence>
<feature type="domain" description="RNA polymerase II assembly factor Rtp1 C-terminal" evidence="3">
    <location>
        <begin position="559"/>
        <end position="660"/>
    </location>
</feature>